<reference evidence="4" key="1">
    <citation type="journal article" date="2019" name="Int. J. Syst. Evol. Microbiol.">
        <title>The Global Catalogue of Microorganisms (GCM) 10K type strain sequencing project: providing services to taxonomists for standard genome sequencing and annotation.</title>
        <authorList>
            <consortium name="The Broad Institute Genomics Platform"/>
            <consortium name="The Broad Institute Genome Sequencing Center for Infectious Disease"/>
            <person name="Wu L."/>
            <person name="Ma J."/>
        </authorList>
    </citation>
    <scope>NUCLEOTIDE SEQUENCE [LARGE SCALE GENOMIC DNA]</scope>
    <source>
        <strain evidence="4">CCUG 53519</strain>
    </source>
</reference>
<keyword evidence="2" id="KW-0472">Membrane</keyword>
<feature type="compositionally biased region" description="Basic residues" evidence="1">
    <location>
        <begin position="297"/>
        <end position="310"/>
    </location>
</feature>
<name>A0ABW3Q9L8_9BACL</name>
<dbReference type="Proteomes" id="UP001597169">
    <property type="component" value="Unassembled WGS sequence"/>
</dbReference>
<gene>
    <name evidence="3" type="ORF">ACFQ3J_24545</name>
</gene>
<feature type="transmembrane region" description="Helical" evidence="2">
    <location>
        <begin position="98"/>
        <end position="121"/>
    </location>
</feature>
<feature type="transmembrane region" description="Helical" evidence="2">
    <location>
        <begin position="73"/>
        <end position="92"/>
    </location>
</feature>
<feature type="transmembrane region" description="Helical" evidence="2">
    <location>
        <begin position="41"/>
        <end position="61"/>
    </location>
</feature>
<dbReference type="RefSeq" id="WP_090727593.1">
    <property type="nucleotide sequence ID" value="NZ_JBHTKX010000008.1"/>
</dbReference>
<evidence type="ECO:0000256" key="2">
    <source>
        <dbReference type="SAM" id="Phobius"/>
    </source>
</evidence>
<sequence>MILQNSKKILVWLSFVFGLTLLTLDVYYFVPMIGEFLSSDIYMGVLWAVGIAYVILVGSFFFITAPFNKNSKVLHIILLILIMPAGLIVAVVNKFSGIWAKLVTTFFTIMFSIGVSYFLYIGIAMLLPKAMDYYAPFYYILAIVGSVAFVSIGRWIHDLTLLLFSNSTKLREEKRMTFTQASFWVAVVSLSAYFVASTVGVTYAFSESDKQLLDAVKDASGVFASVTGLIALGRTAYGKREPSLEEIKNTIKQELLEELRTIVAEDNLKFSAEQVAVACQNDNNEPRNVGPQGQMKRGNRKHGKGKRKSS</sequence>
<keyword evidence="4" id="KW-1185">Reference proteome</keyword>
<protein>
    <submittedName>
        <fullName evidence="3">Uncharacterized protein</fullName>
    </submittedName>
</protein>
<comment type="caution">
    <text evidence="3">The sequence shown here is derived from an EMBL/GenBank/DDBJ whole genome shotgun (WGS) entry which is preliminary data.</text>
</comment>
<feature type="region of interest" description="Disordered" evidence="1">
    <location>
        <begin position="281"/>
        <end position="310"/>
    </location>
</feature>
<feature type="transmembrane region" description="Helical" evidence="2">
    <location>
        <begin position="9"/>
        <end position="29"/>
    </location>
</feature>
<evidence type="ECO:0000313" key="4">
    <source>
        <dbReference type="Proteomes" id="UP001597169"/>
    </source>
</evidence>
<dbReference type="EMBL" id="JBHTKX010000008">
    <property type="protein sequence ID" value="MFD1131294.1"/>
    <property type="molecule type" value="Genomic_DNA"/>
</dbReference>
<proteinExistence type="predicted"/>
<feature type="transmembrane region" description="Helical" evidence="2">
    <location>
        <begin position="133"/>
        <end position="156"/>
    </location>
</feature>
<evidence type="ECO:0000256" key="1">
    <source>
        <dbReference type="SAM" id="MobiDB-lite"/>
    </source>
</evidence>
<accession>A0ABW3Q9L8</accession>
<feature type="transmembrane region" description="Helical" evidence="2">
    <location>
        <begin position="183"/>
        <end position="205"/>
    </location>
</feature>
<evidence type="ECO:0000313" key="3">
    <source>
        <dbReference type="EMBL" id="MFD1131294.1"/>
    </source>
</evidence>
<organism evidence="3 4">
    <name type="scientific">Paenibacillus provencensis</name>
    <dbReference type="NCBI Taxonomy" id="441151"/>
    <lineage>
        <taxon>Bacteria</taxon>
        <taxon>Bacillati</taxon>
        <taxon>Bacillota</taxon>
        <taxon>Bacilli</taxon>
        <taxon>Bacillales</taxon>
        <taxon>Paenibacillaceae</taxon>
        <taxon>Paenibacillus</taxon>
    </lineage>
</organism>
<keyword evidence="2" id="KW-1133">Transmembrane helix</keyword>
<keyword evidence="2" id="KW-0812">Transmembrane</keyword>